<dbReference type="PANTHER" id="PTHR24363:SF0">
    <property type="entry name" value="SERINE_THREONINE KINASE LIKE DOMAIN CONTAINING 1"/>
    <property type="match status" value="1"/>
</dbReference>
<comment type="catalytic activity">
    <reaction evidence="7">
        <text>L-threonyl-[protein] + ATP = O-phospho-L-threonyl-[protein] + ADP + H(+)</text>
        <dbReference type="Rhea" id="RHEA:46608"/>
        <dbReference type="Rhea" id="RHEA-COMP:11060"/>
        <dbReference type="Rhea" id="RHEA-COMP:11605"/>
        <dbReference type="ChEBI" id="CHEBI:15378"/>
        <dbReference type="ChEBI" id="CHEBI:30013"/>
        <dbReference type="ChEBI" id="CHEBI:30616"/>
        <dbReference type="ChEBI" id="CHEBI:61977"/>
        <dbReference type="ChEBI" id="CHEBI:456216"/>
        <dbReference type="EC" id="2.7.11.1"/>
    </reaction>
</comment>
<dbReference type="InterPro" id="IPR017441">
    <property type="entry name" value="Protein_kinase_ATP_BS"/>
</dbReference>
<evidence type="ECO:0000256" key="2">
    <source>
        <dbReference type="ARBA" id="ARBA00022527"/>
    </source>
</evidence>
<evidence type="ECO:0000256" key="9">
    <source>
        <dbReference type="PROSITE-ProRule" id="PRU10141"/>
    </source>
</evidence>
<evidence type="ECO:0000256" key="11">
    <source>
        <dbReference type="SAM" id="MobiDB-lite"/>
    </source>
</evidence>
<dbReference type="PROSITE" id="PS00107">
    <property type="entry name" value="PROTEIN_KINASE_ATP"/>
    <property type="match status" value="1"/>
</dbReference>
<dbReference type="SMART" id="SM01080">
    <property type="entry name" value="CHASE2"/>
    <property type="match status" value="1"/>
</dbReference>
<dbReference type="EMBL" id="CP017708">
    <property type="protein sequence ID" value="AOY83194.1"/>
    <property type="molecule type" value="Genomic_DNA"/>
</dbReference>
<dbReference type="PROSITE" id="PS50011">
    <property type="entry name" value="PROTEIN_KINASE_DOM"/>
    <property type="match status" value="1"/>
</dbReference>
<evidence type="ECO:0000256" key="6">
    <source>
        <dbReference type="ARBA" id="ARBA00022840"/>
    </source>
</evidence>
<keyword evidence="6 9" id="KW-0067">ATP-binding</keyword>
<evidence type="ECO:0000256" key="8">
    <source>
        <dbReference type="ARBA" id="ARBA00048679"/>
    </source>
</evidence>
<dbReference type="PANTHER" id="PTHR24363">
    <property type="entry name" value="SERINE/THREONINE PROTEIN KINASE"/>
    <property type="match status" value="1"/>
</dbReference>
<feature type="region of interest" description="Disordered" evidence="11">
    <location>
        <begin position="1"/>
        <end position="37"/>
    </location>
</feature>
<feature type="coiled-coil region" evidence="10">
    <location>
        <begin position="446"/>
        <end position="485"/>
    </location>
</feature>
<dbReference type="AlphaFoldDB" id="A0A1D9G6P3"/>
<dbReference type="CDD" id="cd14014">
    <property type="entry name" value="STKc_PknB_like"/>
    <property type="match status" value="1"/>
</dbReference>
<dbReference type="InterPro" id="IPR007890">
    <property type="entry name" value="CHASE2"/>
</dbReference>
<evidence type="ECO:0000256" key="1">
    <source>
        <dbReference type="ARBA" id="ARBA00012513"/>
    </source>
</evidence>
<feature type="compositionally biased region" description="Polar residues" evidence="11">
    <location>
        <begin position="12"/>
        <end position="26"/>
    </location>
</feature>
<feature type="domain" description="Protein kinase" evidence="13">
    <location>
        <begin position="536"/>
        <end position="797"/>
    </location>
</feature>
<keyword evidence="12" id="KW-1133">Transmembrane helix</keyword>
<keyword evidence="10" id="KW-0175">Coiled coil</keyword>
<dbReference type="GO" id="GO:0004674">
    <property type="term" value="F:protein serine/threonine kinase activity"/>
    <property type="evidence" value="ECO:0007669"/>
    <property type="project" value="UniProtKB-KW"/>
</dbReference>
<evidence type="ECO:0000256" key="7">
    <source>
        <dbReference type="ARBA" id="ARBA00047899"/>
    </source>
</evidence>
<evidence type="ECO:0000256" key="5">
    <source>
        <dbReference type="ARBA" id="ARBA00022777"/>
    </source>
</evidence>
<keyword evidence="5 14" id="KW-0418">Kinase</keyword>
<comment type="catalytic activity">
    <reaction evidence="8">
        <text>L-seryl-[protein] + ATP = O-phospho-L-seryl-[protein] + ADP + H(+)</text>
        <dbReference type="Rhea" id="RHEA:17989"/>
        <dbReference type="Rhea" id="RHEA-COMP:9863"/>
        <dbReference type="Rhea" id="RHEA-COMP:11604"/>
        <dbReference type="ChEBI" id="CHEBI:15378"/>
        <dbReference type="ChEBI" id="CHEBI:29999"/>
        <dbReference type="ChEBI" id="CHEBI:30616"/>
        <dbReference type="ChEBI" id="CHEBI:83421"/>
        <dbReference type="ChEBI" id="CHEBI:456216"/>
        <dbReference type="EC" id="2.7.11.1"/>
    </reaction>
</comment>
<dbReference type="SMART" id="SM00220">
    <property type="entry name" value="S_TKc"/>
    <property type="match status" value="1"/>
</dbReference>
<dbReference type="InterPro" id="IPR011009">
    <property type="entry name" value="Kinase-like_dom_sf"/>
</dbReference>
<keyword evidence="2" id="KW-0723">Serine/threonine-protein kinase</keyword>
<dbReference type="GO" id="GO:0005524">
    <property type="term" value="F:ATP binding"/>
    <property type="evidence" value="ECO:0007669"/>
    <property type="project" value="UniProtKB-UniRule"/>
</dbReference>
<reference evidence="15" key="1">
    <citation type="submission" date="2016-10" db="EMBL/GenBank/DDBJ databases">
        <title>Comparative genomics uncovers the prolific and rare metabolic potential of the cyanobacterial genus Moorea.</title>
        <authorList>
            <person name="Leao T."/>
            <person name="Castelao G."/>
            <person name="Korobeynikov A."/>
            <person name="Monroe E.A."/>
            <person name="Podell S."/>
            <person name="Glukhov E."/>
            <person name="Allen E."/>
            <person name="Gerwick W.H."/>
            <person name="Gerwick L."/>
        </authorList>
    </citation>
    <scope>NUCLEOTIDE SEQUENCE [LARGE SCALE GENOMIC DNA]</scope>
    <source>
        <strain evidence="15">JHB</strain>
    </source>
</reference>
<feature type="transmembrane region" description="Helical" evidence="12">
    <location>
        <begin position="375"/>
        <end position="391"/>
    </location>
</feature>
<dbReference type="Proteomes" id="UP000176944">
    <property type="component" value="Chromosome"/>
</dbReference>
<feature type="transmembrane region" description="Helical" evidence="12">
    <location>
        <begin position="398"/>
        <end position="417"/>
    </location>
</feature>
<protein>
    <recommendedName>
        <fullName evidence="1">non-specific serine/threonine protein kinase</fullName>
        <ecNumber evidence="1">2.7.11.1</ecNumber>
    </recommendedName>
</protein>
<evidence type="ECO:0000256" key="4">
    <source>
        <dbReference type="ARBA" id="ARBA00022741"/>
    </source>
</evidence>
<organism evidence="14 15">
    <name type="scientific">Moorena producens (strain JHB)</name>
    <dbReference type="NCBI Taxonomy" id="1454205"/>
    <lineage>
        <taxon>Bacteria</taxon>
        <taxon>Bacillati</taxon>
        <taxon>Cyanobacteriota</taxon>
        <taxon>Cyanophyceae</taxon>
        <taxon>Coleofasciculales</taxon>
        <taxon>Coleofasciculaceae</taxon>
        <taxon>Moorena</taxon>
    </lineage>
</organism>
<dbReference type="Gene3D" id="1.10.510.10">
    <property type="entry name" value="Transferase(Phosphotransferase) domain 1"/>
    <property type="match status" value="1"/>
</dbReference>
<accession>A0A1D9G6P3</accession>
<dbReference type="InterPro" id="IPR000719">
    <property type="entry name" value="Prot_kinase_dom"/>
</dbReference>
<evidence type="ECO:0000313" key="15">
    <source>
        <dbReference type="Proteomes" id="UP000176944"/>
    </source>
</evidence>
<feature type="binding site" evidence="9">
    <location>
        <position position="567"/>
    </location>
    <ligand>
        <name>ATP</name>
        <dbReference type="ChEBI" id="CHEBI:30616"/>
    </ligand>
</feature>
<evidence type="ECO:0000313" key="14">
    <source>
        <dbReference type="EMBL" id="AOY83194.1"/>
    </source>
</evidence>
<dbReference type="SUPFAM" id="SSF56112">
    <property type="entry name" value="Protein kinase-like (PK-like)"/>
    <property type="match status" value="1"/>
</dbReference>
<keyword evidence="3" id="KW-0808">Transferase</keyword>
<sequence length="799" mass="88310">MSAQLVKVATEESPNNSKLISPQAENPSPPPPKPAKAWSRLKRLGEYVGINPALVASLAVTGLMLGSKHLGMLQFFELKAFDRMIELRPALPPDDRLLVVEVTEPDLKGTTAPGGSSIKDAVMYQLLQKLEQHQPAVIGVDIFRDSPVEPGNAEFSELLQSSDRIIPICYRGQSEASSVAAPPKISQHRVGFVNLLEDPDGIVRRAPLFFDNTSDNTSIVGCTTRLSFGFQLARSYLEQRRIKPENISRKQMKLGKTVYNKISPTAGGYQKGDTGGYQILLNYRSADHLADTVTLTKVLNEEIEPDLVKDRIVLIGMNAPSIKDDDFLTPYSFAQKESKHMQGVMIHGQIVSQLLSGALGEGRGQFWFWSEWTEGLWIWGWTLIGGVLVGVSRNTRQLVLSESIALGILLGTSYLLFLNSGWIPVVAPALALILSGTGVMTYTGYKAKQESIKAEQERRKIEAKAQEQEQNLALLQALLKEQNKTISSTNTKTIPIPQTDLSEEDSTAIWNPIAGADPDGTSVEYRPEHNLLAGRYQTKRVLGSGGFGLIHLAEDTQRPGSPQCVVKQLKPARSDPQFLKIARRLFRTEAEILEILGNHLNIPRLLAYFEEDQVFYLVEEYIPGQSLSDELPVDKRLGVKEVADILKDILEILVFIHKYGVIHRDIKPGNIIRRQTDGQLVLIDFGAVKQIKSPDQSQEGNATVAIGSRGYAPPEQLAGHPSFNSDIYALGMIGIQGLTGIRPYQLPISPETGEVIWRNLADVPEEFAQIIEKMVTYHFADRYQSAEVILQDLSKVIGG</sequence>
<evidence type="ECO:0000256" key="12">
    <source>
        <dbReference type="SAM" id="Phobius"/>
    </source>
</evidence>
<gene>
    <name evidence="14" type="ORF">BJP36_28005</name>
</gene>
<evidence type="ECO:0000259" key="13">
    <source>
        <dbReference type="PROSITE" id="PS50011"/>
    </source>
</evidence>
<dbReference type="Pfam" id="PF05226">
    <property type="entry name" value="CHASE2"/>
    <property type="match status" value="1"/>
</dbReference>
<keyword evidence="12" id="KW-0812">Transmembrane</keyword>
<proteinExistence type="predicted"/>
<evidence type="ECO:0000256" key="10">
    <source>
        <dbReference type="SAM" id="Coils"/>
    </source>
</evidence>
<name>A0A1D9G6P3_MOOP1</name>
<keyword evidence="4 9" id="KW-0547">Nucleotide-binding</keyword>
<evidence type="ECO:0000256" key="3">
    <source>
        <dbReference type="ARBA" id="ARBA00022679"/>
    </source>
</evidence>
<dbReference type="EC" id="2.7.11.1" evidence="1"/>
<keyword evidence="12" id="KW-0472">Membrane</keyword>
<dbReference type="Pfam" id="PF00069">
    <property type="entry name" value="Pkinase"/>
    <property type="match status" value="1"/>
</dbReference>